<gene>
    <name evidence="2" type="ORF">FK178_12070</name>
</gene>
<dbReference type="EMBL" id="CP042476">
    <property type="protein sequence ID" value="QED38405.1"/>
    <property type="molecule type" value="Genomic_DNA"/>
</dbReference>
<protein>
    <submittedName>
        <fullName evidence="2">Uncharacterized protein</fullName>
    </submittedName>
</protein>
<keyword evidence="1" id="KW-0732">Signal</keyword>
<feature type="chain" id="PRO_5022910204" evidence="1">
    <location>
        <begin position="22"/>
        <end position="123"/>
    </location>
</feature>
<accession>A0A5B8YL25</accession>
<dbReference type="OrthoDB" id="1452014at2"/>
<evidence type="ECO:0000313" key="2">
    <source>
        <dbReference type="EMBL" id="QED38405.1"/>
    </source>
</evidence>
<dbReference type="RefSeq" id="WP_146835471.1">
    <property type="nucleotide sequence ID" value="NZ_CP042476.1"/>
</dbReference>
<proteinExistence type="predicted"/>
<dbReference type="Proteomes" id="UP000321954">
    <property type="component" value="Chromosome"/>
</dbReference>
<feature type="signal peptide" evidence="1">
    <location>
        <begin position="1"/>
        <end position="21"/>
    </location>
</feature>
<reference evidence="2 3" key="1">
    <citation type="submission" date="2019-08" db="EMBL/GenBank/DDBJ databases">
        <title>Antarcticibacterium arcticum sp. nov., a bacterium isolated from marine sediment of the Canadian Beaufort Sea.</title>
        <authorList>
            <person name="Lee Y.M."/>
            <person name="Baek K."/>
            <person name="Lee D.-H."/>
            <person name="Shin S.C."/>
            <person name="Jin Y.K."/>
            <person name="Park Y."/>
        </authorList>
    </citation>
    <scope>NUCLEOTIDE SEQUENCE [LARGE SCALE GENOMIC DNA]</scope>
    <source>
        <strain evidence="2 3">PAMC 28998</strain>
    </source>
</reference>
<dbReference type="KEGG" id="anp:FK178_12070"/>
<evidence type="ECO:0000313" key="3">
    <source>
        <dbReference type="Proteomes" id="UP000321954"/>
    </source>
</evidence>
<evidence type="ECO:0000256" key="1">
    <source>
        <dbReference type="SAM" id="SignalP"/>
    </source>
</evidence>
<sequence>MKEFKLHITLFFLCVFLFPQAANSVHYFVIPHSLGTPAGEEDVTNPAYDYHFCEYQLTGWSFFIPTSSTVNFTPFPTQGKKPHFLYAFNLISELAFHYSLRGPPHSTGLKEGLFIYKHKNYLK</sequence>
<keyword evidence="3" id="KW-1185">Reference proteome</keyword>
<organism evidence="2 3">
    <name type="scientific">Antarcticibacterium arcticum</name>
    <dbReference type="NCBI Taxonomy" id="2585771"/>
    <lineage>
        <taxon>Bacteria</taxon>
        <taxon>Pseudomonadati</taxon>
        <taxon>Bacteroidota</taxon>
        <taxon>Flavobacteriia</taxon>
        <taxon>Flavobacteriales</taxon>
        <taxon>Flavobacteriaceae</taxon>
        <taxon>Antarcticibacterium</taxon>
    </lineage>
</organism>
<name>A0A5B8YL25_9FLAO</name>
<dbReference type="AlphaFoldDB" id="A0A5B8YL25"/>